<dbReference type="InterPro" id="IPR003439">
    <property type="entry name" value="ABC_transporter-like_ATP-bd"/>
</dbReference>
<dbReference type="InterPro" id="IPR050107">
    <property type="entry name" value="ABC_carbohydrate_import_ATPase"/>
</dbReference>
<dbReference type="InterPro" id="IPR017871">
    <property type="entry name" value="ABC_transporter-like_CS"/>
</dbReference>
<dbReference type="SMART" id="SM00382">
    <property type="entry name" value="AAA"/>
    <property type="match status" value="2"/>
</dbReference>
<keyword evidence="7" id="KW-1185">Reference proteome</keyword>
<evidence type="ECO:0000256" key="1">
    <source>
        <dbReference type="ARBA" id="ARBA00022448"/>
    </source>
</evidence>
<evidence type="ECO:0000256" key="2">
    <source>
        <dbReference type="ARBA" id="ARBA00022737"/>
    </source>
</evidence>
<reference evidence="6 7" key="1">
    <citation type="submission" date="2016-10" db="EMBL/GenBank/DDBJ databases">
        <authorList>
            <person name="Varghese N."/>
            <person name="Submissions S."/>
        </authorList>
    </citation>
    <scope>NUCLEOTIDE SEQUENCE [LARGE SCALE GENOMIC DNA]</scope>
    <source>
        <strain evidence="6 7">CGMCC 1.7734</strain>
    </source>
</reference>
<proteinExistence type="predicted"/>
<dbReference type="PANTHER" id="PTHR43790">
    <property type="entry name" value="CARBOHYDRATE TRANSPORT ATP-BINDING PROTEIN MG119-RELATED"/>
    <property type="match status" value="1"/>
</dbReference>
<evidence type="ECO:0000313" key="6">
    <source>
        <dbReference type="EMBL" id="SEP78974.1"/>
    </source>
</evidence>
<keyword evidence="3" id="KW-0547">Nucleotide-binding</keyword>
<evidence type="ECO:0000256" key="4">
    <source>
        <dbReference type="ARBA" id="ARBA00022840"/>
    </source>
</evidence>
<dbReference type="PANTHER" id="PTHR43790:SF9">
    <property type="entry name" value="GALACTOFURANOSE TRANSPORTER ATP-BINDING PROTEIN YTFR"/>
    <property type="match status" value="1"/>
</dbReference>
<dbReference type="RefSeq" id="WP_092502560.1">
    <property type="nucleotide sequence ID" value="NZ_FOEH01000001.1"/>
</dbReference>
<dbReference type="EMBL" id="FOEH01000001">
    <property type="protein sequence ID" value="SEP78974.1"/>
    <property type="molecule type" value="Genomic_DNA"/>
</dbReference>
<keyword evidence="4 6" id="KW-0067">ATP-binding</keyword>
<dbReference type="GO" id="GO:0005524">
    <property type="term" value="F:ATP binding"/>
    <property type="evidence" value="ECO:0007669"/>
    <property type="project" value="UniProtKB-KW"/>
</dbReference>
<gene>
    <name evidence="6" type="ORF">SAMN05216232_0895</name>
</gene>
<dbReference type="PROSITE" id="PS50893">
    <property type="entry name" value="ABC_TRANSPORTER_2"/>
    <property type="match status" value="2"/>
</dbReference>
<dbReference type="InterPro" id="IPR003593">
    <property type="entry name" value="AAA+_ATPase"/>
</dbReference>
<comment type="caution">
    <text evidence="6">The sequence shown here is derived from an EMBL/GenBank/DDBJ whole genome shotgun (WGS) entry which is preliminary data.</text>
</comment>
<dbReference type="CDD" id="cd03216">
    <property type="entry name" value="ABC_Carb_Monos_I"/>
    <property type="match status" value="1"/>
</dbReference>
<keyword evidence="1" id="KW-0813">Transport</keyword>
<accession>A0A1H9AQC8</accession>
<evidence type="ECO:0000259" key="5">
    <source>
        <dbReference type="PROSITE" id="PS50893"/>
    </source>
</evidence>
<dbReference type="InterPro" id="IPR027417">
    <property type="entry name" value="P-loop_NTPase"/>
</dbReference>
<protein>
    <submittedName>
        <fullName evidence="6">Ribose transport system ATP-binding protein</fullName>
    </submittedName>
</protein>
<name>A0A1H9AQC8_9BACI</name>
<evidence type="ECO:0000256" key="3">
    <source>
        <dbReference type="ARBA" id="ARBA00022741"/>
    </source>
</evidence>
<organism evidence="6 7">
    <name type="scientific">Virgibacillus subterraneus</name>
    <dbReference type="NCBI Taxonomy" id="621109"/>
    <lineage>
        <taxon>Bacteria</taxon>
        <taxon>Bacillati</taxon>
        <taxon>Bacillota</taxon>
        <taxon>Bacilli</taxon>
        <taxon>Bacillales</taxon>
        <taxon>Bacillaceae</taxon>
        <taxon>Virgibacillus</taxon>
    </lineage>
</organism>
<dbReference type="Proteomes" id="UP000198733">
    <property type="component" value="Unassembled WGS sequence"/>
</dbReference>
<dbReference type="PROSITE" id="PS00211">
    <property type="entry name" value="ABC_TRANSPORTER_1"/>
    <property type="match status" value="1"/>
</dbReference>
<feature type="domain" description="ABC transporter" evidence="5">
    <location>
        <begin position="255"/>
        <end position="500"/>
    </location>
</feature>
<dbReference type="SUPFAM" id="SSF52540">
    <property type="entry name" value="P-loop containing nucleoside triphosphate hydrolases"/>
    <property type="match status" value="2"/>
</dbReference>
<keyword evidence="2" id="KW-0677">Repeat</keyword>
<sequence length="506" mass="56681">MVLLQMKQISKVFGDMKALNSINLSIEQGKIHSLVGENGAGKSTLIKILTGVYQSTSGELFCEGSKVDIKAPKDAQQLGIHAIHQDRQLIPYFNGLENLYLNDPYPLKRGLFGINWRKMKAEAELLKRKWGIDIPLDIPAFKMTPSEQTLLEILRAMNSDSKILVLDEPTASLSDKESELLFSFIERLKNQGVAIIYISHRLEEVIRISDKVSVLTGGKLTTTLNKDELSKELIIHHMTDGEALRTVEKKHEKEPNNKDILLQVNDLRTKDQRVKKADFTLHSGEILGVYGLAGAGRTETLEAIYGLRSIDHGEIRYKGKPILKPSPGKMLQNGIAMIPENRHEEALIMSNTIKDNMTLPIISSVTDKGKINKKKEDTLVDGEMERFKIKATSMKQRVAELSGGNQQKVVFGKALLTEPNIYMCDEPTQAVDIMTRTEIHMFLKKQSELGDGVIFVSSDINEILEISDRVLVFSEGKTVSVLENHNLTTNEILDICYKTKMEGVAK</sequence>
<dbReference type="Gene3D" id="3.40.50.300">
    <property type="entry name" value="P-loop containing nucleotide triphosphate hydrolases"/>
    <property type="match status" value="2"/>
</dbReference>
<dbReference type="CDD" id="cd03215">
    <property type="entry name" value="ABC_Carb_Monos_II"/>
    <property type="match status" value="1"/>
</dbReference>
<evidence type="ECO:0000313" key="7">
    <source>
        <dbReference type="Proteomes" id="UP000198733"/>
    </source>
</evidence>
<dbReference type="Pfam" id="PF00005">
    <property type="entry name" value="ABC_tran"/>
    <property type="match status" value="2"/>
</dbReference>
<feature type="domain" description="ABC transporter" evidence="5">
    <location>
        <begin position="4"/>
        <end position="242"/>
    </location>
</feature>